<evidence type="ECO:0000256" key="2">
    <source>
        <dbReference type="ARBA" id="ARBA00004123"/>
    </source>
</evidence>
<dbReference type="STRING" id="1064592.G0V6U6"/>
<evidence type="ECO:0000313" key="9">
    <source>
        <dbReference type="Proteomes" id="UP000001640"/>
    </source>
</evidence>
<organism evidence="8 9">
    <name type="scientific">Naumovozyma castellii</name>
    <name type="common">Yeast</name>
    <name type="synonym">Saccharomyces castellii</name>
    <dbReference type="NCBI Taxonomy" id="27288"/>
    <lineage>
        <taxon>Eukaryota</taxon>
        <taxon>Fungi</taxon>
        <taxon>Dikarya</taxon>
        <taxon>Ascomycota</taxon>
        <taxon>Saccharomycotina</taxon>
        <taxon>Saccharomycetes</taxon>
        <taxon>Saccharomycetales</taxon>
        <taxon>Saccharomycetaceae</taxon>
        <taxon>Naumovozyma</taxon>
    </lineage>
</organism>
<dbReference type="GO" id="GO:0005654">
    <property type="term" value="C:nucleoplasm"/>
    <property type="evidence" value="ECO:0007669"/>
    <property type="project" value="EnsemblFungi"/>
</dbReference>
<dbReference type="InterPro" id="IPR012583">
    <property type="entry name" value="RIX1_N"/>
</dbReference>
<dbReference type="HOGENOM" id="CLU_020084_0_0_1"/>
<dbReference type="PANTHER" id="PTHR34105">
    <property type="entry name" value="PROLINE-, GLUTAMIC ACID- AND LEUCINE-RICH PROTEIN 1"/>
    <property type="match status" value="1"/>
</dbReference>
<accession>G0V6U6</accession>
<dbReference type="eggNOG" id="ENOG502R65X">
    <property type="taxonomic scope" value="Eukaryota"/>
</dbReference>
<dbReference type="OMA" id="WCGINLI"/>
<dbReference type="InParanoid" id="G0V6U6"/>
<evidence type="ECO:0000259" key="7">
    <source>
        <dbReference type="Pfam" id="PF08167"/>
    </source>
</evidence>
<sequence length="759" mass="85949">MMSQEYYPISILARQLEAATGAEFHTILKTLRSPIYINDKILKSELGLLNTKIVKLLHSSDDFDVWKGCHTAVVICAYNPLVLCAHASQLVALIYSKLEQKVGYYHSTIATPQGKVLLETLVNSLSILMDLMRGKPTISREGLVPKLKSIIPPFVTLSQYEPKLCLPVIKTLLYKNTTTFKPYANQYRRILSELINKSYQHLDEETQSLICENFAYLHLIKLQASQSQDETESHHKTFADDTWRTGLLSILFQFKPIIELCGEVLDFTQDKELQKLIESLPHSLSNDKQVVEFLPGLKLDMNTPLTLWQIPTRLSLLVGLLKGFVSLPTPFAVRIPIGGIDAICEALLSMTKKYLPLKRELRRDAELNSVISDIFPQIQLSGVQLWTIMLRTYGNSYLSMSESILSSLELYIPLEPKSTAIDFPQCSKLKREFQDVFHLINLLLPQMGHQLSELDPINKLIDVALYLSEDKSLIDALFNKLISGTKGANNQATGSKKKNKKDSSTGALSDIYTHPEQFMVNNSISWYNEVNEFLITILNSLLLSTTQQTRIIKYTISKALEFQNEIGCIPEKFIDLLRAVVLHPGNERVSVLPIAVSILKDGNDEIFDLLCHPRLPMGIVHQVRSRAALEQEESDEEDAEIVTDNSNLQSQIASIITNDQTMQPIAVERKVTELSQVDETKIFQKRENEEGELIDQESKRPKLVQVESEVSEDIEIPVLRVDQEHQSNANEDEHEDEDAEDDSEFEIPLIDIGDDDDEE</sequence>
<dbReference type="GO" id="GO:0005829">
    <property type="term" value="C:cytosol"/>
    <property type="evidence" value="ECO:0007669"/>
    <property type="project" value="EnsemblFungi"/>
</dbReference>
<evidence type="ECO:0000256" key="1">
    <source>
        <dbReference type="ARBA" id="ARBA00003770"/>
    </source>
</evidence>
<comment type="function">
    <text evidence="1">Component of the RIX1 complex required for processing of ITS2 sequences from 35S pre-rRNA and the nucleoplasmic transit of the pre-60S ribosomal subunits. Regulates pre-60S association of the critical remodeling factor MDN1.</text>
</comment>
<evidence type="ECO:0000256" key="4">
    <source>
        <dbReference type="ARBA" id="ARBA00021502"/>
    </source>
</evidence>
<protein>
    <recommendedName>
        <fullName evidence="4">Pre-rRNA-processing protein RIX1</fullName>
    </recommendedName>
</protein>
<feature type="region of interest" description="Disordered" evidence="6">
    <location>
        <begin position="688"/>
        <end position="759"/>
    </location>
</feature>
<dbReference type="FunCoup" id="G0V6U6">
    <property type="interactions" value="375"/>
</dbReference>
<dbReference type="GO" id="GO:0030174">
    <property type="term" value="P:regulation of DNA-templated DNA replication initiation"/>
    <property type="evidence" value="ECO:0007669"/>
    <property type="project" value="EnsemblFungi"/>
</dbReference>
<dbReference type="GO" id="GO:0006267">
    <property type="term" value="P:pre-replicative complex assembly involved in nuclear cell cycle DNA replication"/>
    <property type="evidence" value="ECO:0007669"/>
    <property type="project" value="EnsemblFungi"/>
</dbReference>
<dbReference type="Pfam" id="PF08167">
    <property type="entry name" value="RIX1"/>
    <property type="match status" value="1"/>
</dbReference>
<dbReference type="GO" id="GO:0003682">
    <property type="term" value="F:chromatin binding"/>
    <property type="evidence" value="ECO:0007669"/>
    <property type="project" value="EnsemblFungi"/>
</dbReference>
<reference key="2">
    <citation type="submission" date="2011-08" db="EMBL/GenBank/DDBJ databases">
        <title>Genome sequence of Naumovozyma castellii.</title>
        <authorList>
            <person name="Gordon J.L."/>
            <person name="Armisen D."/>
            <person name="Proux-Wera E."/>
            <person name="OhEigeartaigh S.S."/>
            <person name="Byrne K.P."/>
            <person name="Wolfe K.H."/>
        </authorList>
    </citation>
    <scope>NUCLEOTIDE SEQUENCE</scope>
    <source>
        <strain>Type strain:CBS 4309</strain>
    </source>
</reference>
<dbReference type="GeneID" id="96900673"/>
<comment type="subcellular location">
    <subcellularLocation>
        <location evidence="2">Nucleus</location>
    </subcellularLocation>
</comment>
<dbReference type="PANTHER" id="PTHR34105:SF1">
    <property type="entry name" value="PROLINE-, GLUTAMIC ACID- AND LEUCINE-RICH PROTEIN 1"/>
    <property type="match status" value="1"/>
</dbReference>
<keyword evidence="9" id="KW-1185">Reference proteome</keyword>
<gene>
    <name evidence="8" type="primary">NCAS0A06340</name>
    <name evidence="8" type="ordered locus">NCAS_0A06340</name>
</gene>
<evidence type="ECO:0000256" key="5">
    <source>
        <dbReference type="ARBA" id="ARBA00023242"/>
    </source>
</evidence>
<dbReference type="GO" id="GO:0000027">
    <property type="term" value="P:ribosomal large subunit assembly"/>
    <property type="evidence" value="ECO:0007669"/>
    <property type="project" value="EnsemblFungi"/>
</dbReference>
<evidence type="ECO:0000313" key="8">
    <source>
        <dbReference type="EMBL" id="CCC67192.1"/>
    </source>
</evidence>
<dbReference type="KEGG" id="ncs:NCAS_0A06340"/>
<reference evidence="9" key="1">
    <citation type="journal article" date="2011" name="Proc. Natl. Acad. Sci. U.S.A.">
        <title>Evolutionary erosion of yeast sex chromosomes by mating-type switching accidents.</title>
        <authorList>
            <person name="Gordon J.L."/>
            <person name="Armisen D."/>
            <person name="Proux-Wera E."/>
            <person name="Oheigeartaigh S.S."/>
            <person name="Byrne K.P."/>
            <person name="Wolfe K.H."/>
        </authorList>
    </citation>
    <scope>NUCLEOTIDE SEQUENCE [LARGE SCALE GENOMIC DNA]</scope>
    <source>
        <strain evidence="9">ATCC 76901 / BCRC 22586 / CBS 4309 / NBRC 1992 / NRRL Y-12630</strain>
    </source>
</reference>
<dbReference type="Proteomes" id="UP000001640">
    <property type="component" value="Chromosome 1"/>
</dbReference>
<dbReference type="OrthoDB" id="20900at2759"/>
<name>G0V6U6_NAUCA</name>
<dbReference type="GO" id="GO:0120330">
    <property type="term" value="C:rixosome complex"/>
    <property type="evidence" value="ECO:0007669"/>
    <property type="project" value="EnsemblFungi"/>
</dbReference>
<feature type="compositionally biased region" description="Acidic residues" evidence="6">
    <location>
        <begin position="730"/>
        <end position="745"/>
    </location>
</feature>
<keyword evidence="5" id="KW-0539">Nucleus</keyword>
<proteinExistence type="inferred from homology"/>
<feature type="region of interest" description="Disordered" evidence="6">
    <location>
        <begin position="487"/>
        <end position="506"/>
    </location>
</feature>
<evidence type="ECO:0000256" key="3">
    <source>
        <dbReference type="ARBA" id="ARBA00010511"/>
    </source>
</evidence>
<comment type="similarity">
    <text evidence="3">Belongs to the RIX1/PELP1 family.</text>
</comment>
<dbReference type="EMBL" id="HE576752">
    <property type="protein sequence ID" value="CCC67192.1"/>
    <property type="molecule type" value="Genomic_DNA"/>
</dbReference>
<dbReference type="GO" id="GO:0006364">
    <property type="term" value="P:rRNA processing"/>
    <property type="evidence" value="ECO:0007669"/>
    <property type="project" value="EnsemblFungi"/>
</dbReference>
<dbReference type="AlphaFoldDB" id="G0V6U6"/>
<feature type="domain" description="Pre-rRNA-processing protein RIX1 N-terminal" evidence="7">
    <location>
        <begin position="9"/>
        <end position="201"/>
    </location>
</feature>
<dbReference type="RefSeq" id="XP_003673575.1">
    <property type="nucleotide sequence ID" value="XM_003673527.1"/>
</dbReference>
<evidence type="ECO:0000256" key="6">
    <source>
        <dbReference type="SAM" id="MobiDB-lite"/>
    </source>
</evidence>